<accession>B3GVC9</accession>
<dbReference type="PANTHER" id="PTHR36587:SF2">
    <property type="entry name" value="EXPRESSION SITE-ASSOCIATED GENE 3 (ESAG3)-LIKE PROTEIN"/>
    <property type="match status" value="1"/>
</dbReference>
<evidence type="ECO:0000256" key="1">
    <source>
        <dbReference type="SAM" id="SignalP"/>
    </source>
</evidence>
<feature type="signal peptide" evidence="1">
    <location>
        <begin position="1"/>
        <end position="22"/>
    </location>
</feature>
<gene>
    <name evidence="2" type="ORF">Tb427.BES40.10</name>
</gene>
<proteinExistence type="predicted"/>
<name>B3GVC9_TRYBB</name>
<organism evidence="2">
    <name type="scientific">Trypanosoma brucei brucei</name>
    <dbReference type="NCBI Taxonomy" id="5702"/>
    <lineage>
        <taxon>Eukaryota</taxon>
        <taxon>Discoba</taxon>
        <taxon>Euglenozoa</taxon>
        <taxon>Kinetoplastea</taxon>
        <taxon>Metakinetoplastina</taxon>
        <taxon>Trypanosomatida</taxon>
        <taxon>Trypanosomatidae</taxon>
        <taxon>Trypanosoma</taxon>
    </lineage>
</organism>
<dbReference type="PANTHER" id="PTHR36587">
    <property type="entry name" value="EXPRESSION SITE-ASSOCIATED GENE 3 (ESAG3)-LIKE PROTEIN"/>
    <property type="match status" value="1"/>
</dbReference>
<dbReference type="AlphaFoldDB" id="B3GVC9"/>
<keyword evidence="1" id="KW-0732">Signal</keyword>
<evidence type="ECO:0000313" key="2">
    <source>
        <dbReference type="EMBL" id="CAQ57282.1"/>
    </source>
</evidence>
<reference evidence="2" key="1">
    <citation type="submission" date="2008-05" db="EMBL/GenBank/DDBJ databases">
        <title>The architecture of bloodstream-form variant surface glycoprotein expression sites in Trypanosoma brucei Lister 427.</title>
        <authorList>
            <person name="Hertz-Fowler C."/>
            <person name="Figueiredo L.M."/>
            <person name="Quail M.A."/>
            <person name="Becker M."/>
            <person name="Jackson A."/>
            <person name="Bason N."/>
            <person name="Brooks K."/>
            <person name="Churcher C."/>
            <person name="Fahkro D."/>
            <person name="Goodhead I."/>
            <person name="Heath P."/>
            <person name="Mungall K."/>
            <person name="Harris D."/>
            <person name="Hauser H."/>
            <person name="Sanders M."/>
            <person name="Saunders D."/>
            <person name="Seeger K."/>
            <person name="Taylor J.E."/>
            <person name="Walker D."/>
            <person name="White B."/>
            <person name="Young R."/>
            <person name="Kartvelishvili M."/>
            <person name="Sharp S."/>
            <person name="Cross G.A."/>
            <person name="Rudenko G."/>
            <person name="Barry J.D."/>
            <person name="Louis E.J."/>
            <person name="Berriman M."/>
        </authorList>
    </citation>
    <scope>NUCLEOTIDE SEQUENCE</scope>
    <source>
        <strain evidence="2">Lister 427</strain>
    </source>
</reference>
<feature type="chain" id="PRO_5002788924" evidence="1">
    <location>
        <begin position="23"/>
        <end position="368"/>
    </location>
</feature>
<dbReference type="CDD" id="cd22997">
    <property type="entry name" value="GT_LH"/>
    <property type="match status" value="1"/>
</dbReference>
<sequence>MKFGTSRALILLLLSHLVCVRALFLQDEEVNNITNVTHNSTKKPRVFVVVVQTHATQGWCRLILSAKLSNVEIVTIAMGGLYSHVKRPRWVMEFLEKQNASDEDILIHLDGSDIIVSDREKYENAVEHFMQNTAENEEKFSGEDTVKEKHISPIMFMTTSECYAPQLDLLMNSDHKEHVQRCYWFFNVGYRKEEDKKLPHLLKSPPSGKPYLSGGGLIARVWAFKKFEYAFGELLKGSEEWWSEQSIYKPLLIWSAIQEEAVGQRFVLKRGMVGLDYEERFFTIPSSGVIGEAPFIHFPGQPIAWEEKARLIVKNLSWYKELKGREFNSKDMGKIETYVVGGEKWEFRYERICGDAAKENDLFKAKKL</sequence>
<protein>
    <submittedName>
        <fullName evidence="2">Expression site-associated gene 3 (ESAG3) protein</fullName>
    </submittedName>
</protein>
<dbReference type="EMBL" id="FM162566">
    <property type="protein sequence ID" value="CAQ57282.1"/>
    <property type="molecule type" value="Genomic_DNA"/>
</dbReference>